<feature type="chain" id="PRO_5045024700" evidence="9">
    <location>
        <begin position="28"/>
        <end position="2025"/>
    </location>
</feature>
<keyword evidence="5 8" id="KW-1133">Transmembrane helix</keyword>
<feature type="domain" description="Cadherin" evidence="10">
    <location>
        <begin position="834"/>
        <end position="937"/>
    </location>
</feature>
<evidence type="ECO:0000256" key="8">
    <source>
        <dbReference type="SAM" id="Phobius"/>
    </source>
</evidence>
<dbReference type="PROSITE" id="PS50268">
    <property type="entry name" value="CADHERIN_2"/>
    <property type="match status" value="15"/>
</dbReference>
<sequence>MPRHKLLHTHYQLFAFALISIVPLISSETNRPPVFTQVLNNIVLEENAAVGTVVAQLQGYDPEGSNVTFGAIGSEHFEVDPITGVIKLIKPLDREEKDSLLFYVTIRDRVNPDGESEQDNIVQVPITIIVLDENDNPPEFQNTPYETDVNEDAAIGTTIFNQILVTDRDTIGESLDLKCLPQEQSPEACNKFRLEPLSREPTVLKAAVVLNDTLNYNQRMIYHFQIEATDGVHKSQTNFEVRVKDVQDKPPVFQGSLSAVIDEDSPIGTLVLKVQARDGDTGEPRKIVYDLLTNPMDYFLLDEKSGELRTAKPLDREALPDSTGLITLTVRARELVNGTASSDALTSTTAQATITIRDVNDSPPTFNKKEYEVSLQENTAPGTPLALDMNVTDHDVGINSKFSLRLDDVSGVFEVEPKYVNGFSQVNIRVGNGTLDYENPNQRKFIVLVIAEETDTKPKLSSTATITITVLDANDNKPMFEHESYSASISEAAAPGQYVTTITAKDVDSGQYGDAGIRYSLSGTGAELFHVNEQTGVITLADCQATVAVGADGRAGRQRRQLHTQTDTTDYASLLSLANMDNYSQMPSSATTSTEEEDNEQPSAALFNALDINTEPTVEYKVVTQSEARSSINDVISETAATAPTAVVPTHLPTMLENSATATVRPTTPTSQAEMVRRAEVPRTCLDYETETTYFLSYKATDDGGQGQTSVVPLRISVTDANDSPPVCESPLYRAAVDEGAHVFDSPLVVKARDADTISDITYRIIGDEQITSVFAIDRRTGQITVRPNATLDVTYLKRDYLVFAVEANDGVFTTNCGVNITVRDVNNHAPRFLAAEYSAVVEENSEIGTSVEKLQAEDLDSGINAEIRYRIEHGSFNDFRIDERTGDVFVSRKLDYDRRNTYHIEVLATDLGTPSLSGTTTLTVNINNSNDKDPYFTPATQHAEIPEDAPVGTLVHTLIALDPDVPTYSALEFAGTDVVAIDKDGKEVPNSEQFKEYFTINRKGQVIVNKALDRDLFAVIRISVLVTDSTAPTVQQGRGLLNIQITDVNKTPPKFNPPWTAENPVIKLQMTEEQPIGSVLATLQAYDDDSTIGEYNITPNAYFTINKTTGVITSTARIDYETLKEVKFIGTVSDTGVPSLTSTAEVTVDIINLNDNEPHFSQSEYHFNVTENSPRGTVAGKVEAFDADVGTFGEITYTLIGEYNKYFSIDAYTGSIMVADATILDREKISEITLTAVAQDKAPTTVQKSATAAIHINVLDVNDNAPIFTQTQYTTTLAENAAVSPPAALLQVKALDADEGIFGDVRYFIADGNEQGLFRLDAQTGIIYPAQSLSGKKGVYALEVVARDTQGSGTMESRTRVLITVMGVNHYRPVFVIPALSNATIEIPGDIVQQDYLLITVKATDNDTDENGVLSYHLQVNNENVQETDEFRIDAATGELRTKRELNRKERANYDIILVARDAGNPTPFETLRFLSISIVDANENRPEFPDAANPYKISIKENSGRDVKIGRIQATARSKHNRDVYYYLLLGNEDNAFVVDKTTGDIYTNKSLDREDTDFYTLYILASIKSDLHISEEERASFSIKSLERDNTVAKVWITVLDENDNAPIFEKEVYYAGVNAKAAVNSVITVVNATDADEGKNAKIEYMIVASNLYKFGATKATGSIVPSPFAISADGRITTAAFMAEYNQDRFELEVIAKELEQPQQSTRTKVYVWVFDSTQLVRVILSRPPEEVHQEQEEIIAELRNATQHRIIVDEIRYHVDAMGRIRMDWCDLFFHAVEPHTQQIAAVDEILKVIDANYDYLRDYYAGFAIENVVPAYITIVQDEFDLAVAGLVALVIVLFVGVISFVVLCCCLKHWNLSVPVENRRKEALIKKQIIEDLNTTENPLWIEQKLKLYEEQELTMQVFSEPDHISNSDSPAQLEHHVPHHSVVDNTYATIQPRNGNHSNHGLNSTAVHNAENVVGVNMSNSNALGRVHDAHINEFADYATLRNNRAPSMYEFTGSTFQAPIREGDDAVAELI</sequence>
<comment type="subcellular location">
    <subcellularLocation>
        <location evidence="1">Membrane</location>
    </subcellularLocation>
</comment>
<dbReference type="SUPFAM" id="SSF49313">
    <property type="entry name" value="Cadherin-like"/>
    <property type="match status" value="15"/>
</dbReference>
<dbReference type="SMART" id="SM00112">
    <property type="entry name" value="CA"/>
    <property type="match status" value="14"/>
</dbReference>
<evidence type="ECO:0000256" key="1">
    <source>
        <dbReference type="ARBA" id="ARBA00004370"/>
    </source>
</evidence>
<evidence type="ECO:0000256" key="3">
    <source>
        <dbReference type="ARBA" id="ARBA00022737"/>
    </source>
</evidence>
<feature type="domain" description="Cadherin" evidence="10">
    <location>
        <begin position="1162"/>
        <end position="1269"/>
    </location>
</feature>
<feature type="domain" description="Cadherin" evidence="10">
    <location>
        <begin position="141"/>
        <end position="253"/>
    </location>
</feature>
<dbReference type="Gene3D" id="2.60.40.60">
    <property type="entry name" value="Cadherins"/>
    <property type="match status" value="15"/>
</dbReference>
<keyword evidence="9" id="KW-0732">Signal</keyword>
<protein>
    <submittedName>
        <fullName evidence="12 13">Cadherin-87A</fullName>
    </submittedName>
</protein>
<evidence type="ECO:0000256" key="4">
    <source>
        <dbReference type="ARBA" id="ARBA00022837"/>
    </source>
</evidence>
<feature type="transmembrane region" description="Helical" evidence="8">
    <location>
        <begin position="1833"/>
        <end position="1859"/>
    </location>
</feature>
<dbReference type="PANTHER" id="PTHR24026">
    <property type="entry name" value="FAT ATYPICAL CADHERIN-RELATED"/>
    <property type="match status" value="1"/>
</dbReference>
<feature type="domain" description="Cadherin" evidence="10">
    <location>
        <begin position="686"/>
        <end position="728"/>
    </location>
</feature>
<evidence type="ECO:0000313" key="11">
    <source>
        <dbReference type="Proteomes" id="UP001652620"/>
    </source>
</evidence>
<evidence type="ECO:0000259" key="10">
    <source>
        <dbReference type="PROSITE" id="PS50268"/>
    </source>
</evidence>
<gene>
    <name evidence="12 13 14" type="primary">LOC105232669</name>
</gene>
<keyword evidence="2 8" id="KW-0812">Transmembrane</keyword>
<evidence type="ECO:0000256" key="5">
    <source>
        <dbReference type="ARBA" id="ARBA00022989"/>
    </source>
</evidence>
<dbReference type="Proteomes" id="UP001652620">
    <property type="component" value="Chromosome 2"/>
</dbReference>
<dbReference type="PANTHER" id="PTHR24026:SF133">
    <property type="entry name" value="CADHERIN-RELATED FAMILY MEMBER 2"/>
    <property type="match status" value="1"/>
</dbReference>
<dbReference type="InterPro" id="IPR020894">
    <property type="entry name" value="Cadherin_CS"/>
</dbReference>
<dbReference type="InterPro" id="IPR002126">
    <property type="entry name" value="Cadherin-like_dom"/>
</dbReference>
<keyword evidence="6 8" id="KW-0472">Membrane</keyword>
<feature type="domain" description="Cadherin" evidence="10">
    <location>
        <begin position="1270"/>
        <end position="1376"/>
    </location>
</feature>
<evidence type="ECO:0000313" key="12">
    <source>
        <dbReference type="RefSeq" id="XP_049306507.1"/>
    </source>
</evidence>
<feature type="domain" description="Cadherin" evidence="10">
    <location>
        <begin position="36"/>
        <end position="140"/>
    </location>
</feature>
<feature type="signal peptide" evidence="9">
    <location>
        <begin position="1"/>
        <end position="27"/>
    </location>
</feature>
<name>A0ABM3JBA6_BACDO</name>
<feature type="domain" description="Cadherin" evidence="10">
    <location>
        <begin position="1063"/>
        <end position="1161"/>
    </location>
</feature>
<feature type="domain" description="Cadherin" evidence="10">
    <location>
        <begin position="481"/>
        <end position="540"/>
    </location>
</feature>
<dbReference type="InterPro" id="IPR015919">
    <property type="entry name" value="Cadherin-like_sf"/>
</dbReference>
<evidence type="ECO:0000256" key="7">
    <source>
        <dbReference type="PROSITE-ProRule" id="PRU00043"/>
    </source>
</evidence>
<accession>A0ABM3JBA6</accession>
<evidence type="ECO:0000256" key="2">
    <source>
        <dbReference type="ARBA" id="ARBA00022692"/>
    </source>
</evidence>
<feature type="domain" description="Cadherin" evidence="10">
    <location>
        <begin position="1389"/>
        <end position="1490"/>
    </location>
</feature>
<evidence type="ECO:0000313" key="14">
    <source>
        <dbReference type="RefSeq" id="XP_049306509.1"/>
    </source>
</evidence>
<dbReference type="GeneID" id="105232669"/>
<evidence type="ECO:0000313" key="13">
    <source>
        <dbReference type="RefSeq" id="XP_049306508.1"/>
    </source>
</evidence>
<dbReference type="PRINTS" id="PR00205">
    <property type="entry name" value="CADHERIN"/>
</dbReference>
<dbReference type="CDD" id="cd11304">
    <property type="entry name" value="Cadherin_repeat"/>
    <property type="match status" value="15"/>
</dbReference>
<dbReference type="RefSeq" id="XP_049306507.1">
    <property type="nucleotide sequence ID" value="XM_049450550.1"/>
</dbReference>
<proteinExistence type="predicted"/>
<keyword evidence="11" id="KW-1185">Reference proteome</keyword>
<dbReference type="PROSITE" id="PS00232">
    <property type="entry name" value="CADHERIN_1"/>
    <property type="match status" value="4"/>
</dbReference>
<evidence type="ECO:0000256" key="9">
    <source>
        <dbReference type="SAM" id="SignalP"/>
    </source>
</evidence>
<organism evidence="11 13">
    <name type="scientific">Bactrocera dorsalis</name>
    <name type="common">Oriental fruit fly</name>
    <name type="synonym">Dacus dorsalis</name>
    <dbReference type="NCBI Taxonomy" id="27457"/>
    <lineage>
        <taxon>Eukaryota</taxon>
        <taxon>Metazoa</taxon>
        <taxon>Ecdysozoa</taxon>
        <taxon>Arthropoda</taxon>
        <taxon>Hexapoda</taxon>
        <taxon>Insecta</taxon>
        <taxon>Pterygota</taxon>
        <taxon>Neoptera</taxon>
        <taxon>Endopterygota</taxon>
        <taxon>Diptera</taxon>
        <taxon>Brachycera</taxon>
        <taxon>Muscomorpha</taxon>
        <taxon>Tephritoidea</taxon>
        <taxon>Tephritidae</taxon>
        <taxon>Bactrocera</taxon>
        <taxon>Bactrocera</taxon>
    </lineage>
</organism>
<evidence type="ECO:0000256" key="6">
    <source>
        <dbReference type="ARBA" id="ARBA00023136"/>
    </source>
</evidence>
<keyword evidence="3" id="KW-0677">Repeat</keyword>
<dbReference type="RefSeq" id="XP_049306509.1">
    <property type="nucleotide sequence ID" value="XM_049450552.1"/>
</dbReference>
<feature type="domain" description="Cadherin" evidence="10">
    <location>
        <begin position="938"/>
        <end position="1056"/>
    </location>
</feature>
<keyword evidence="4 7" id="KW-0106">Calcium</keyword>
<dbReference type="RefSeq" id="XP_049306508.1">
    <property type="nucleotide sequence ID" value="XM_049450551.1"/>
</dbReference>
<feature type="domain" description="Cadherin" evidence="10">
    <location>
        <begin position="1493"/>
        <end position="1612"/>
    </location>
</feature>
<feature type="domain" description="Cadherin" evidence="10">
    <location>
        <begin position="253"/>
        <end position="366"/>
    </location>
</feature>
<dbReference type="Pfam" id="PF00028">
    <property type="entry name" value="Cadherin"/>
    <property type="match status" value="11"/>
</dbReference>
<feature type="domain" description="Cadherin" evidence="10">
    <location>
        <begin position="729"/>
        <end position="833"/>
    </location>
</feature>
<feature type="domain" description="Cadherin" evidence="10">
    <location>
        <begin position="1613"/>
        <end position="1736"/>
    </location>
</feature>
<feature type="domain" description="Cadherin" evidence="10">
    <location>
        <begin position="367"/>
        <end position="480"/>
    </location>
</feature>
<reference evidence="11 12" key="1">
    <citation type="submission" date="2025-05" db="UniProtKB">
        <authorList>
            <consortium name="RefSeq"/>
        </authorList>
    </citation>
    <scope>NUCLEOTIDE SEQUENCE [LARGE SCALE GENOMIC DNA]</scope>
    <source>
        <tissue evidence="12 13">Adult</tissue>
    </source>
</reference>